<dbReference type="Gene3D" id="3.30.300.30">
    <property type="match status" value="1"/>
</dbReference>
<dbReference type="Pfam" id="PF13193">
    <property type="entry name" value="AMP-binding_C"/>
    <property type="match status" value="1"/>
</dbReference>
<dbReference type="InterPro" id="IPR045851">
    <property type="entry name" value="AMP-bd_C_sf"/>
</dbReference>
<dbReference type="InterPro" id="IPR050237">
    <property type="entry name" value="ATP-dep_AMP-bd_enzyme"/>
</dbReference>
<accession>A0ABY9GGT0</accession>
<dbReference type="EMBL" id="CP117449">
    <property type="protein sequence ID" value="WLH14823.1"/>
    <property type="molecule type" value="Genomic_DNA"/>
</dbReference>
<evidence type="ECO:0000313" key="3">
    <source>
        <dbReference type="EMBL" id="WLH14823.1"/>
    </source>
</evidence>
<dbReference type="Gene3D" id="3.40.50.12780">
    <property type="entry name" value="N-terminal domain of ligase-like"/>
    <property type="match status" value="1"/>
</dbReference>
<keyword evidence="4" id="KW-1185">Reference proteome</keyword>
<dbReference type="SUPFAM" id="SSF56801">
    <property type="entry name" value="Acetyl-CoA synthetase-like"/>
    <property type="match status" value="1"/>
</dbReference>
<dbReference type="PANTHER" id="PTHR43767">
    <property type="entry name" value="LONG-CHAIN-FATTY-ACID--COA LIGASE"/>
    <property type="match status" value="1"/>
</dbReference>
<sequence>MQTSIGALVTQAAKQFGNKTAVIFEGRLLSFADIDLMSTKVATHLESLGVQRDQVVALYSQNCPEWIIAYYAILKIGAVVSPLNLMLTGSEAAFALADCKAVAVFATADKLSSLQEHVSSTQLTHLISIGESSTQGALSFSTLIGDTATLNDYPVAGLSPESISTIGYTSGTTGHPKGAVLTHANILMNVAMTATMHVRTESDTTVSALPLSHVYGNVVMNAAIAYGTTLVLHKSFDAEAVLTSIQEHRATILEGVPTMYMYILDHPRLSEFDLSSLRRCTVGGQTMPEAKMQEVERLFGCRLLELWGMTELGGLGATHSFYGPRRLGSIGVPLPQVEARVIDPEHEGEEVPAGEIGELQIRGPITMKEYLGRPDATLETKYLDGWLRTGDLARIDSEGFIYVVDRLKDMIITAGFNIYPAELERAICEHPAVAMVAVGSVPDSNKGELAKAYIVKKKGIDLDLDDLEKHCRARLAAYKVPRLYQLVEELPKTSSGKIMRRMLRNHFES</sequence>
<protein>
    <submittedName>
        <fullName evidence="3">AMP-binding protein</fullName>
    </submittedName>
</protein>
<dbReference type="Proteomes" id="UP001230339">
    <property type="component" value="Chromosome"/>
</dbReference>
<dbReference type="Pfam" id="PF00501">
    <property type="entry name" value="AMP-binding"/>
    <property type="match status" value="1"/>
</dbReference>
<dbReference type="PROSITE" id="PS00455">
    <property type="entry name" value="AMP_BINDING"/>
    <property type="match status" value="1"/>
</dbReference>
<dbReference type="InterPro" id="IPR000873">
    <property type="entry name" value="AMP-dep_synth/lig_dom"/>
</dbReference>
<reference evidence="3 4" key="1">
    <citation type="submission" date="2023-02" db="EMBL/GenBank/DDBJ databases">
        <title>Evolution of Hrp T3SS in non-pathogenic Pseudomonas fluorescens.</title>
        <authorList>
            <person name="Liao K."/>
            <person name="Wei H."/>
            <person name="Gu Y."/>
        </authorList>
    </citation>
    <scope>NUCLEOTIDE SEQUENCE [LARGE SCALE GENOMIC DNA]</scope>
    <source>
        <strain evidence="3 4">FP205</strain>
    </source>
</reference>
<dbReference type="PANTHER" id="PTHR43767:SF1">
    <property type="entry name" value="NONRIBOSOMAL PEPTIDE SYNTHASE PES1 (EUROFUNG)-RELATED"/>
    <property type="match status" value="1"/>
</dbReference>
<dbReference type="InterPro" id="IPR025110">
    <property type="entry name" value="AMP-bd_C"/>
</dbReference>
<evidence type="ECO:0000313" key="4">
    <source>
        <dbReference type="Proteomes" id="UP001230339"/>
    </source>
</evidence>
<feature type="domain" description="AMP-dependent synthetase/ligase" evidence="1">
    <location>
        <begin position="11"/>
        <end position="371"/>
    </location>
</feature>
<dbReference type="InterPro" id="IPR020845">
    <property type="entry name" value="AMP-binding_CS"/>
</dbReference>
<evidence type="ECO:0000259" key="2">
    <source>
        <dbReference type="Pfam" id="PF13193"/>
    </source>
</evidence>
<organism evidence="3 4">
    <name type="scientific">Pseudomonas hefeiensis</name>
    <dbReference type="NCBI Taxonomy" id="2738125"/>
    <lineage>
        <taxon>Bacteria</taxon>
        <taxon>Pseudomonadati</taxon>
        <taxon>Pseudomonadota</taxon>
        <taxon>Gammaproteobacteria</taxon>
        <taxon>Pseudomonadales</taxon>
        <taxon>Pseudomonadaceae</taxon>
        <taxon>Pseudomonas</taxon>
    </lineage>
</organism>
<name>A0ABY9GGT0_9PSED</name>
<gene>
    <name evidence="3" type="ORF">PSH57_11180</name>
</gene>
<proteinExistence type="predicted"/>
<evidence type="ECO:0000259" key="1">
    <source>
        <dbReference type="Pfam" id="PF00501"/>
    </source>
</evidence>
<dbReference type="RefSeq" id="WP_305389525.1">
    <property type="nucleotide sequence ID" value="NZ_CP117426.1"/>
</dbReference>
<dbReference type="InterPro" id="IPR042099">
    <property type="entry name" value="ANL_N_sf"/>
</dbReference>
<feature type="domain" description="AMP-binding enzyme C-terminal" evidence="2">
    <location>
        <begin position="422"/>
        <end position="497"/>
    </location>
</feature>